<dbReference type="RefSeq" id="WP_204734441.1">
    <property type="nucleotide sequence ID" value="NZ_JAVDWE010000016.1"/>
</dbReference>
<dbReference type="PRINTS" id="PR01021">
    <property type="entry name" value="OMPADOMAIN"/>
</dbReference>
<keyword evidence="8" id="KW-1185">Reference proteome</keyword>
<proteinExistence type="predicted"/>
<gene>
    <name evidence="7" type="ORF">J2X09_004541</name>
</gene>
<dbReference type="PROSITE" id="PS51257">
    <property type="entry name" value="PROKAR_LIPOPROTEIN"/>
    <property type="match status" value="1"/>
</dbReference>
<comment type="caution">
    <text evidence="7">The sequence shown here is derived from an EMBL/GenBank/DDBJ whole genome shotgun (WGS) entry which is preliminary data.</text>
</comment>
<dbReference type="EMBL" id="JAVDWE010000016">
    <property type="protein sequence ID" value="MDR7096784.1"/>
    <property type="molecule type" value="Genomic_DNA"/>
</dbReference>
<dbReference type="InterPro" id="IPR006665">
    <property type="entry name" value="OmpA-like"/>
</dbReference>
<dbReference type="PANTHER" id="PTHR30329">
    <property type="entry name" value="STATOR ELEMENT OF FLAGELLAR MOTOR COMPLEX"/>
    <property type="match status" value="1"/>
</dbReference>
<evidence type="ECO:0000256" key="1">
    <source>
        <dbReference type="ARBA" id="ARBA00004442"/>
    </source>
</evidence>
<feature type="chain" id="PRO_5045056251" evidence="5">
    <location>
        <begin position="21"/>
        <end position="353"/>
    </location>
</feature>
<feature type="domain" description="OmpA-like" evidence="6">
    <location>
        <begin position="220"/>
        <end position="348"/>
    </location>
</feature>
<keyword evidence="3" id="KW-0998">Cell outer membrane</keyword>
<dbReference type="PANTHER" id="PTHR30329:SF21">
    <property type="entry name" value="LIPOPROTEIN YIAD-RELATED"/>
    <property type="match status" value="1"/>
</dbReference>
<evidence type="ECO:0000256" key="2">
    <source>
        <dbReference type="ARBA" id="ARBA00023136"/>
    </source>
</evidence>
<evidence type="ECO:0000256" key="5">
    <source>
        <dbReference type="SAM" id="SignalP"/>
    </source>
</evidence>
<dbReference type="InterPro" id="IPR050330">
    <property type="entry name" value="Bact_OuterMem_StrucFunc"/>
</dbReference>
<name>A0ABU1VH56_9BURK</name>
<dbReference type="InterPro" id="IPR006664">
    <property type="entry name" value="OMP_bac"/>
</dbReference>
<accession>A0ABU1VH56</accession>
<dbReference type="Gene3D" id="3.30.1330.60">
    <property type="entry name" value="OmpA-like domain"/>
    <property type="match status" value="1"/>
</dbReference>
<feature type="signal peptide" evidence="5">
    <location>
        <begin position="1"/>
        <end position="20"/>
    </location>
</feature>
<dbReference type="SUPFAM" id="SSF103088">
    <property type="entry name" value="OmpA-like"/>
    <property type="match status" value="1"/>
</dbReference>
<dbReference type="PROSITE" id="PS51123">
    <property type="entry name" value="OMPA_2"/>
    <property type="match status" value="1"/>
</dbReference>
<reference evidence="7 8" key="1">
    <citation type="submission" date="2023-07" db="EMBL/GenBank/DDBJ databases">
        <title>Sorghum-associated microbial communities from plants grown in Nebraska, USA.</title>
        <authorList>
            <person name="Schachtman D."/>
        </authorList>
    </citation>
    <scope>NUCLEOTIDE SEQUENCE [LARGE SCALE GENOMIC DNA]</scope>
    <source>
        <strain evidence="7 8">BE240</strain>
    </source>
</reference>
<protein>
    <submittedName>
        <fullName evidence="7">Outer membrane protein OmpA-like peptidoglycan-associated protein</fullName>
    </submittedName>
</protein>
<sequence>MTSKRFLPSLLALAALGGCAVTDPRATDRAPGAVPPFAESTRYTDEAQRADHRALQAVQDRLAALQKDGRVPQISYPWAKAQCWLDMARQNYHENDRGPVIGEAKAESLKLVEALEQGRTPEVSTPLIGGAVRLRDDLWARAERGRTGPGAACVAAQAACLEVQLVWMGHEYAEGGWRHANPYIGMAETMAARMEAEQAACATPAAAPVAAAPAPVVTERVLERLVLATDAVFQFDRSGLNDIGAAGRARLDVIADRARSLQGIERIVLVGHTDRLGDADYNQALSLRRATAVRDHLVSRGLDAALFTVEGKGSTEPVKTCSDGLARAALIQCLQDNRRVEVEIRGRLQAAAR</sequence>
<dbReference type="InterPro" id="IPR036737">
    <property type="entry name" value="OmpA-like_sf"/>
</dbReference>
<evidence type="ECO:0000313" key="7">
    <source>
        <dbReference type="EMBL" id="MDR7096784.1"/>
    </source>
</evidence>
<dbReference type="Proteomes" id="UP001265550">
    <property type="component" value="Unassembled WGS sequence"/>
</dbReference>
<dbReference type="Pfam" id="PF00691">
    <property type="entry name" value="OmpA"/>
    <property type="match status" value="1"/>
</dbReference>
<evidence type="ECO:0000256" key="3">
    <source>
        <dbReference type="ARBA" id="ARBA00023237"/>
    </source>
</evidence>
<keyword evidence="2 4" id="KW-0472">Membrane</keyword>
<comment type="subcellular location">
    <subcellularLocation>
        <location evidence="1">Cell outer membrane</location>
    </subcellularLocation>
</comment>
<evidence type="ECO:0000256" key="4">
    <source>
        <dbReference type="PROSITE-ProRule" id="PRU00473"/>
    </source>
</evidence>
<organism evidence="7 8">
    <name type="scientific">Hydrogenophaga laconesensis</name>
    <dbReference type="NCBI Taxonomy" id="1805971"/>
    <lineage>
        <taxon>Bacteria</taxon>
        <taxon>Pseudomonadati</taxon>
        <taxon>Pseudomonadota</taxon>
        <taxon>Betaproteobacteria</taxon>
        <taxon>Burkholderiales</taxon>
        <taxon>Comamonadaceae</taxon>
        <taxon>Hydrogenophaga</taxon>
    </lineage>
</organism>
<evidence type="ECO:0000313" key="8">
    <source>
        <dbReference type="Proteomes" id="UP001265550"/>
    </source>
</evidence>
<keyword evidence="5" id="KW-0732">Signal</keyword>
<evidence type="ECO:0000259" key="6">
    <source>
        <dbReference type="PROSITE" id="PS51123"/>
    </source>
</evidence>
<dbReference type="CDD" id="cd07185">
    <property type="entry name" value="OmpA_C-like"/>
    <property type="match status" value="1"/>
</dbReference>